<reference evidence="2" key="1">
    <citation type="submission" date="2017-09" db="EMBL/GenBank/DDBJ databases">
        <authorList>
            <person name="Feng G."/>
            <person name="Zhu H."/>
        </authorList>
    </citation>
    <scope>NUCLEOTIDE SEQUENCE [LARGE SCALE GENOMIC DNA]</scope>
    <source>
        <strain evidence="2">1PNM-20</strain>
    </source>
</reference>
<dbReference type="AlphaFoldDB" id="A0A2A2SIY7"/>
<comment type="caution">
    <text evidence="1">The sequence shown here is derived from an EMBL/GenBank/DDBJ whole genome shotgun (WGS) entry which is preliminary data.</text>
</comment>
<dbReference type="OrthoDB" id="7474285at2"/>
<dbReference type="Proteomes" id="UP000218151">
    <property type="component" value="Unassembled WGS sequence"/>
</dbReference>
<sequence length="94" mass="10347">MSWGLHQRVVIDLSLRILRAAMARSGEAKVNTVEVRLALRCLLHHCPEKWPLEAFWDAAGADNDIGRAQGTTAGFNGICRQLKAADRYPEGTSS</sequence>
<evidence type="ECO:0000313" key="1">
    <source>
        <dbReference type="EMBL" id="PAX09183.1"/>
    </source>
</evidence>
<dbReference type="EMBL" id="NSLI01000002">
    <property type="protein sequence ID" value="PAX09183.1"/>
    <property type="molecule type" value="Genomic_DNA"/>
</dbReference>
<name>A0A2A2SIY7_9SPHN</name>
<proteinExistence type="predicted"/>
<evidence type="ECO:0000313" key="2">
    <source>
        <dbReference type="Proteomes" id="UP000218151"/>
    </source>
</evidence>
<gene>
    <name evidence="1" type="ORF">CKY28_06750</name>
</gene>
<accession>A0A2A2SIY7</accession>
<keyword evidence="2" id="KW-1185">Reference proteome</keyword>
<organism evidence="1 2">
    <name type="scientific">Sphingomonas lenta</name>
    <dbReference type="NCBI Taxonomy" id="1141887"/>
    <lineage>
        <taxon>Bacteria</taxon>
        <taxon>Pseudomonadati</taxon>
        <taxon>Pseudomonadota</taxon>
        <taxon>Alphaproteobacteria</taxon>
        <taxon>Sphingomonadales</taxon>
        <taxon>Sphingomonadaceae</taxon>
        <taxon>Sphingomonas</taxon>
    </lineage>
</organism>
<protein>
    <submittedName>
        <fullName evidence="1">Uncharacterized protein</fullName>
    </submittedName>
</protein>